<keyword evidence="1" id="KW-0596">Phosphopantetheine</keyword>
<evidence type="ECO:0000313" key="4">
    <source>
        <dbReference type="EMBL" id="KAJ9144180.1"/>
    </source>
</evidence>
<gene>
    <name evidence="4" type="ORF">NKR23_g6117</name>
</gene>
<dbReference type="SUPFAM" id="SSF51735">
    <property type="entry name" value="NAD(P)-binding Rossmann-fold domains"/>
    <property type="match status" value="1"/>
</dbReference>
<sequence length="1080" mass="118696">MAHLSAEVVEERIARFGKLYMIDDIVRQRAGDEEQCPILGYPRHKDSPADYEFFTGRDLDCMVDEACRALVRGGFEVNSHKTVALYAPSDLSFVVTFFALFRLGCKVLTISIRLGAPACLVLLDKAQCDTIIHGETPRIRSVLTEVNAARPDIILKPMLVRGDFDKPDAPPQPPFKRPIPDLEAEHASVALMMHSSGSTGLPKPLLLSHRSLLHTLVSGTGLKAFNALPWYHLHGLITSVQAMWMCRTAHLFNAELPLTADNLVAALERIQPEICHTVPYALKLMAELPAGVEVLKKCKFVTSAGARTPDELGDRVVKQGVRLGVVFGLTEVGHMGDSIHREPGDDSWAYVRPYANLKPHMLFKKLDDQTYESVYLKSHPALMISNSDDPPGSFHSKDLFTPHPTISNAWKYVARDDDRITLLNGEKILPLTMEGTVRENPLVRDALMVGIDRPVPGMLIFRAAAAAEMTDNEFIKMIWPSVEEANRIADEFARIVPEMVAVLASNVEYPCTDKNNIIRAQAYSQFADNINALYSRMDDGGSGSQDGRRKLLLDTHELEAYLAQVIRDHAGIDMPDATTDFFAAGIDSLRAIQIRRILQDELDLGGHALATNVVYDTGNIQKLAKLLWSLPRGGKIGDGGQQEDIALMQKFVEKYSNFHEHHPGSTQVPEQDIVVLTGATGALGAHILSCLLKDSKVKQVYCLVRGPKPLARIQASLEQRAISPSNRDFLQKVAAVETSHLDAPNLGLPDDVYQTLESQTTLIIHAAWPVNFNLSLSGFEPQIAGLHNLLELSLSVPFVRPARLLFASSISTAFRTPALDGNIRASISEGPIPSFDHAAPTGYARSKLVCERLCEVAAAAAGGHIGVLRIGQIAGDTTNGIWNDKEAIPLMVMSALEVRALPLLDGDNDQCLWMPVDIVAKACIEAAEGLGTRGDHANEAVNGQVIGNTNGIVSPKARYFNIMPDHSLSWKDDVLPALHEAGLVFDPIPFVSWISRVHESGEKLGPEAVERLPALKLVDYFHEELGDASLARQAVRFETSKTHNICPALKDIPDMMGTKLVRKFHHSWLRNRSDLQQTVA</sequence>
<dbReference type="PANTHER" id="PTHR43439:SF2">
    <property type="entry name" value="ENZYME, PUTATIVE (JCVI)-RELATED"/>
    <property type="match status" value="1"/>
</dbReference>
<dbReference type="Pfam" id="PF00550">
    <property type="entry name" value="PP-binding"/>
    <property type="match status" value="1"/>
</dbReference>
<comment type="caution">
    <text evidence="4">The sequence shown here is derived from an EMBL/GenBank/DDBJ whole genome shotgun (WGS) entry which is preliminary data.</text>
</comment>
<dbReference type="PROSITE" id="PS00455">
    <property type="entry name" value="AMP_BINDING"/>
    <property type="match status" value="1"/>
</dbReference>
<dbReference type="InterPro" id="IPR013120">
    <property type="entry name" value="FAR_NAD-bd"/>
</dbReference>
<dbReference type="PANTHER" id="PTHR43439">
    <property type="entry name" value="PHENYLACETATE-COENZYME A LIGASE"/>
    <property type="match status" value="1"/>
</dbReference>
<evidence type="ECO:0000313" key="5">
    <source>
        <dbReference type="Proteomes" id="UP001174694"/>
    </source>
</evidence>
<keyword evidence="2" id="KW-0597">Phosphoprotein</keyword>
<dbReference type="EMBL" id="JANBVO010000017">
    <property type="protein sequence ID" value="KAJ9144180.1"/>
    <property type="molecule type" value="Genomic_DNA"/>
</dbReference>
<dbReference type="PROSITE" id="PS50075">
    <property type="entry name" value="CARRIER"/>
    <property type="match status" value="1"/>
</dbReference>
<protein>
    <submittedName>
        <fullName evidence="4">Nrps-like enzyme</fullName>
    </submittedName>
</protein>
<evidence type="ECO:0000256" key="1">
    <source>
        <dbReference type="ARBA" id="ARBA00022450"/>
    </source>
</evidence>
<proteinExistence type="predicted"/>
<dbReference type="InterPro" id="IPR020806">
    <property type="entry name" value="PKS_PP-bd"/>
</dbReference>
<evidence type="ECO:0000259" key="3">
    <source>
        <dbReference type="PROSITE" id="PS50075"/>
    </source>
</evidence>
<dbReference type="Pfam" id="PF07993">
    <property type="entry name" value="NAD_binding_4"/>
    <property type="match status" value="1"/>
</dbReference>
<feature type="domain" description="Carrier" evidence="3">
    <location>
        <begin position="553"/>
        <end position="631"/>
    </location>
</feature>
<name>A0AA38VEG6_9PEZI</name>
<dbReference type="Pfam" id="PF00501">
    <property type="entry name" value="AMP-binding"/>
    <property type="match status" value="1"/>
</dbReference>
<dbReference type="PROSITE" id="PS00012">
    <property type="entry name" value="PHOSPHOPANTETHEINE"/>
    <property type="match status" value="1"/>
</dbReference>
<dbReference type="InterPro" id="IPR042099">
    <property type="entry name" value="ANL_N_sf"/>
</dbReference>
<dbReference type="InterPro" id="IPR000873">
    <property type="entry name" value="AMP-dep_synth/lig_dom"/>
</dbReference>
<keyword evidence="5" id="KW-1185">Reference proteome</keyword>
<dbReference type="Gene3D" id="3.40.50.12780">
    <property type="entry name" value="N-terminal domain of ligase-like"/>
    <property type="match status" value="1"/>
</dbReference>
<dbReference type="AlphaFoldDB" id="A0AA38VEG6"/>
<dbReference type="SMART" id="SM00823">
    <property type="entry name" value="PKS_PP"/>
    <property type="match status" value="1"/>
</dbReference>
<dbReference type="InterPro" id="IPR036291">
    <property type="entry name" value="NAD(P)-bd_dom_sf"/>
</dbReference>
<dbReference type="GO" id="GO:0031177">
    <property type="term" value="F:phosphopantetheine binding"/>
    <property type="evidence" value="ECO:0007669"/>
    <property type="project" value="InterPro"/>
</dbReference>
<dbReference type="InterPro" id="IPR051414">
    <property type="entry name" value="Adenylate-forming_Reductase"/>
</dbReference>
<dbReference type="Pfam" id="PF23562">
    <property type="entry name" value="AMP-binding_C_3"/>
    <property type="match status" value="1"/>
</dbReference>
<dbReference type="InterPro" id="IPR036736">
    <property type="entry name" value="ACP-like_sf"/>
</dbReference>
<dbReference type="InterPro" id="IPR006162">
    <property type="entry name" value="Ppantetheine_attach_site"/>
</dbReference>
<dbReference type="SUPFAM" id="SSF56801">
    <property type="entry name" value="Acetyl-CoA synthetase-like"/>
    <property type="match status" value="1"/>
</dbReference>
<evidence type="ECO:0000256" key="2">
    <source>
        <dbReference type="ARBA" id="ARBA00022553"/>
    </source>
</evidence>
<dbReference type="InterPro" id="IPR020845">
    <property type="entry name" value="AMP-binding_CS"/>
</dbReference>
<dbReference type="Gene3D" id="3.40.50.720">
    <property type="entry name" value="NAD(P)-binding Rossmann-like Domain"/>
    <property type="match status" value="1"/>
</dbReference>
<dbReference type="Gene3D" id="1.10.1200.10">
    <property type="entry name" value="ACP-like"/>
    <property type="match status" value="1"/>
</dbReference>
<reference evidence="4" key="1">
    <citation type="submission" date="2022-07" db="EMBL/GenBank/DDBJ databases">
        <title>Fungi with potential for degradation of polypropylene.</title>
        <authorList>
            <person name="Gostincar C."/>
        </authorList>
    </citation>
    <scope>NUCLEOTIDE SEQUENCE</scope>
    <source>
        <strain evidence="4">EXF-13308</strain>
    </source>
</reference>
<dbReference type="SUPFAM" id="SSF47336">
    <property type="entry name" value="ACP-like"/>
    <property type="match status" value="1"/>
</dbReference>
<organism evidence="4 5">
    <name type="scientific">Pleurostoma richardsiae</name>
    <dbReference type="NCBI Taxonomy" id="41990"/>
    <lineage>
        <taxon>Eukaryota</taxon>
        <taxon>Fungi</taxon>
        <taxon>Dikarya</taxon>
        <taxon>Ascomycota</taxon>
        <taxon>Pezizomycotina</taxon>
        <taxon>Sordariomycetes</taxon>
        <taxon>Sordariomycetidae</taxon>
        <taxon>Calosphaeriales</taxon>
        <taxon>Pleurostomataceae</taxon>
        <taxon>Pleurostoma</taxon>
    </lineage>
</organism>
<dbReference type="InterPro" id="IPR009081">
    <property type="entry name" value="PP-bd_ACP"/>
</dbReference>
<dbReference type="Proteomes" id="UP001174694">
    <property type="component" value="Unassembled WGS sequence"/>
</dbReference>
<accession>A0AA38VEG6</accession>